<gene>
    <name evidence="1" type="ORF">MILVUS5_LOCUS15200</name>
</gene>
<accession>A0ACB0JRW3</accession>
<keyword evidence="2" id="KW-1185">Reference proteome</keyword>
<sequence>MSSEASSSGGVDPPPQSLDTSGLINVPIFSSPAISNVHDVIPTLPIPTMAIPSVTAGPGRSKPPSGHNFMYGPPPTLGLGMPVFESDRRNQDPDEVVREVQNNNLLGQHNLANMVETILAQNGLNTGCRRPNFVSAFNEYVLQTELPRGWKVPKYTKFAGDTNESTVEHIARYLAESGNLANNENLRMKYFPNLLTKNAFTWFTTLPPNSIHSWAQLERTFHEQFYMGQTKISLKELASVKRKNQESIDDYLNRFRLLKSRCFTQVPEHELVEMAAGGLDYSIRKKLDTQYLRDMSQLADRVRQIERLKAEKARNSKFQKKKEIGFVDSYDNEIDYEISDEYLEFEDSDINVAELKPGPPYTCKLLRPSNGKNPVEPKNDKFVTKTYTFDITKCDEIFDLLVADGQIIVPKDMKIPPIEQRKKRGYCKFHNYLGHKTYQCVVFRDLVQKALNEGRLKYADKAKPPMKVDADPLPTADATYVEVYDCNMVEVVDAAAPVEAVPEEEYEKRVREVYPNAEEELVDFLNRCKLKNAEVIFCPRCSAVCDKEATAGLQNVVPYTENKRKWPKARPNPKAWPYKGANWGKPITKGLSIQQRLGPQNTFKPSGRAPVNQWVSGQYVTFNRRMMESGSSSNVNVNIVSEPKGSKVVAGKETGVATQKAEKVEMAKRPAKERLSIVLEEPIAENAQEGAEGENDMEDDDFLDEGSDFDVMVNVVSILPLEYDVPTEVNELEEDFEALNLADHKPMCYYVMQNAENRIKMALEAINVQDDMAVEANGNLRDELALEASEVNDGKKQRLDCIYDDEPLGFEKDPHSSIQRMQAQDPLQEVDIGDGSVKRPTYISANIDPTLRERMVELLKKYRDCFAWDYNEMPGLSRNLVEHRLPLRPDKKPVKQLPRRFAPEIMTKIKAEIERLLKCKFIRTTRYVEWLANIVPVIKKNGSLRLGASEQSVEMESEMADAHFDEVMTEIFVIDNLADSDWRQPIVKYIENPTGIADRKVKYRALSYTIMGNELFKKTPEGVLLKCLNENEAYVAISNAHSGACGAHQAGHKMKWLLFRQGLYWPSMLKDCIEYAKGCQECQKHAGIQHVPASELHSIVKPWPFRGWALDLIGEIRSASSKNQRYILVGIAYFTKWIEAVALTNVDQETVINFIQNHIIYRFGLPETITTDQGTVFVGRKMQDFAEQSGFKLITSTPYYAQANGQVEAANKSIRVQRQLELPPDHYWNLMLDELIDVDEERLQALDALTRQKERIAKAYNKRVKSKLFDLGDLVWKVILPMDRRDRVFGKWSPNWEGPFKISQVLSNEAYEIEELTPEKRSVNMNGKVYPELELLHPLNQNWRVLKSESLRPQKKESEFLGTLRQALGC</sequence>
<comment type="caution">
    <text evidence="1">The sequence shown here is derived from an EMBL/GenBank/DDBJ whole genome shotgun (WGS) entry which is preliminary data.</text>
</comment>
<name>A0ACB0JRW3_TRIPR</name>
<reference evidence="1" key="1">
    <citation type="submission" date="2023-10" db="EMBL/GenBank/DDBJ databases">
        <authorList>
            <person name="Rodriguez Cubillos JULIANA M."/>
            <person name="De Vega J."/>
        </authorList>
    </citation>
    <scope>NUCLEOTIDE SEQUENCE</scope>
</reference>
<protein>
    <submittedName>
        <fullName evidence="1">Uncharacterized protein</fullName>
    </submittedName>
</protein>
<dbReference type="EMBL" id="CASHSV030000109">
    <property type="protein sequence ID" value="CAJ2646502.1"/>
    <property type="molecule type" value="Genomic_DNA"/>
</dbReference>
<evidence type="ECO:0000313" key="1">
    <source>
        <dbReference type="EMBL" id="CAJ2646502.1"/>
    </source>
</evidence>
<evidence type="ECO:0000313" key="2">
    <source>
        <dbReference type="Proteomes" id="UP001177021"/>
    </source>
</evidence>
<proteinExistence type="predicted"/>
<dbReference type="Proteomes" id="UP001177021">
    <property type="component" value="Unassembled WGS sequence"/>
</dbReference>
<organism evidence="1 2">
    <name type="scientific">Trifolium pratense</name>
    <name type="common">Red clover</name>
    <dbReference type="NCBI Taxonomy" id="57577"/>
    <lineage>
        <taxon>Eukaryota</taxon>
        <taxon>Viridiplantae</taxon>
        <taxon>Streptophyta</taxon>
        <taxon>Embryophyta</taxon>
        <taxon>Tracheophyta</taxon>
        <taxon>Spermatophyta</taxon>
        <taxon>Magnoliopsida</taxon>
        <taxon>eudicotyledons</taxon>
        <taxon>Gunneridae</taxon>
        <taxon>Pentapetalae</taxon>
        <taxon>rosids</taxon>
        <taxon>fabids</taxon>
        <taxon>Fabales</taxon>
        <taxon>Fabaceae</taxon>
        <taxon>Papilionoideae</taxon>
        <taxon>50 kb inversion clade</taxon>
        <taxon>NPAAA clade</taxon>
        <taxon>Hologalegina</taxon>
        <taxon>IRL clade</taxon>
        <taxon>Trifolieae</taxon>
        <taxon>Trifolium</taxon>
    </lineage>
</organism>